<accession>A0A8E7B1U7</accession>
<keyword evidence="1" id="KW-0472">Membrane</keyword>
<dbReference type="AlphaFoldDB" id="A0A8E7B1U7"/>
<evidence type="ECO:0000313" key="2">
    <source>
        <dbReference type="EMBL" id="QVV88923.1"/>
    </source>
</evidence>
<feature type="transmembrane region" description="Helical" evidence="1">
    <location>
        <begin position="74"/>
        <end position="95"/>
    </location>
</feature>
<organism evidence="2 3">
    <name type="scientific">Methanospirillum purgamenti</name>
    <dbReference type="NCBI Taxonomy" id="2834276"/>
    <lineage>
        <taxon>Archaea</taxon>
        <taxon>Methanobacteriati</taxon>
        <taxon>Methanobacteriota</taxon>
        <taxon>Stenosarchaea group</taxon>
        <taxon>Methanomicrobia</taxon>
        <taxon>Methanomicrobiales</taxon>
        <taxon>Methanospirillaceae</taxon>
        <taxon>Methanospirillum</taxon>
    </lineage>
</organism>
<dbReference type="RefSeq" id="WP_214419726.1">
    <property type="nucleotide sequence ID" value="NZ_CP075546.1"/>
</dbReference>
<dbReference type="KEGG" id="mrtj:KHC33_16730"/>
<sequence>MFPSPDLYQYSLLQIWDHHTPPGDPIPTTPSIKKIESLVPAATGVLTLVVALCSFVLSFSNLRSSAVEAGFDPILAWCWPICIDALLISGSLMVLRGNSPGIILGFWVGGPHYLHRNQYRV</sequence>
<feature type="transmembrane region" description="Helical" evidence="1">
    <location>
        <begin position="38"/>
        <end position="62"/>
    </location>
</feature>
<keyword evidence="1" id="KW-0812">Transmembrane</keyword>
<keyword evidence="1" id="KW-1133">Transmembrane helix</keyword>
<reference evidence="2 3" key="1">
    <citation type="submission" date="2021-05" db="EMBL/GenBank/DDBJ databases">
        <title>A novel Methanospirillum isolate from a pyrite-forming mixed culture.</title>
        <authorList>
            <person name="Bunk B."/>
            <person name="Sproer C."/>
            <person name="Spring S."/>
            <person name="Pester M."/>
        </authorList>
    </citation>
    <scope>NUCLEOTIDE SEQUENCE [LARGE SCALE GENOMIC DNA]</scope>
    <source>
        <strain evidence="2 3">J.3.6.1-F.2.7.3</strain>
    </source>
</reference>
<protein>
    <submittedName>
        <fullName evidence="2">DUF2637 domain-containing protein</fullName>
    </submittedName>
</protein>
<dbReference type="GeneID" id="65098864"/>
<proteinExistence type="predicted"/>
<name>A0A8E7B1U7_9EURY</name>
<keyword evidence="3" id="KW-1185">Reference proteome</keyword>
<evidence type="ECO:0000256" key="1">
    <source>
        <dbReference type="SAM" id="Phobius"/>
    </source>
</evidence>
<dbReference type="EMBL" id="CP075546">
    <property type="protein sequence ID" value="QVV88923.1"/>
    <property type="molecule type" value="Genomic_DNA"/>
</dbReference>
<dbReference type="Proteomes" id="UP000680656">
    <property type="component" value="Chromosome"/>
</dbReference>
<evidence type="ECO:0000313" key="3">
    <source>
        <dbReference type="Proteomes" id="UP000680656"/>
    </source>
</evidence>
<dbReference type="InterPro" id="IPR021235">
    <property type="entry name" value="DUF2637"/>
</dbReference>
<gene>
    <name evidence="2" type="ORF">KHC33_16730</name>
</gene>
<dbReference type="Pfam" id="PF10935">
    <property type="entry name" value="DUF2637"/>
    <property type="match status" value="1"/>
</dbReference>